<feature type="transmembrane region" description="Helical" evidence="5">
    <location>
        <begin position="233"/>
        <end position="254"/>
    </location>
</feature>
<evidence type="ECO:0000259" key="6">
    <source>
        <dbReference type="Pfam" id="PF01061"/>
    </source>
</evidence>
<feature type="transmembrane region" description="Helical" evidence="5">
    <location>
        <begin position="37"/>
        <end position="54"/>
    </location>
</feature>
<dbReference type="Proteomes" id="UP001183410">
    <property type="component" value="Unassembled WGS sequence"/>
</dbReference>
<keyword evidence="2 5" id="KW-0812">Transmembrane</keyword>
<accession>A0ABU2JMX5</accession>
<feature type="domain" description="ABC-2 type transporter transmembrane" evidence="6">
    <location>
        <begin position="38"/>
        <end position="223"/>
    </location>
</feature>
<evidence type="ECO:0000256" key="5">
    <source>
        <dbReference type="SAM" id="Phobius"/>
    </source>
</evidence>
<dbReference type="PANTHER" id="PTHR43229:SF2">
    <property type="entry name" value="NODULATION PROTEIN J"/>
    <property type="match status" value="1"/>
</dbReference>
<evidence type="ECO:0000256" key="4">
    <source>
        <dbReference type="ARBA" id="ARBA00023136"/>
    </source>
</evidence>
<dbReference type="InterPro" id="IPR013525">
    <property type="entry name" value="ABC2_TM"/>
</dbReference>
<dbReference type="PANTHER" id="PTHR43229">
    <property type="entry name" value="NODULATION PROTEIN J"/>
    <property type="match status" value="1"/>
</dbReference>
<proteinExistence type="predicted"/>
<reference evidence="8" key="1">
    <citation type="submission" date="2023-07" db="EMBL/GenBank/DDBJ databases">
        <title>30 novel species of actinomycetes from the DSMZ collection.</title>
        <authorList>
            <person name="Nouioui I."/>
        </authorList>
    </citation>
    <scope>NUCLEOTIDE SEQUENCE [LARGE SCALE GENOMIC DNA]</scope>
    <source>
        <strain evidence="8">DSM 44915</strain>
    </source>
</reference>
<sequence>MTGRPRETEPGRYVGLHALGAGLRFQLLALRGQADTYFSLLSAPFYTLIFLSVMEYSGRTDLNGHAVIAPMLITVWTAALMFSGEMISEDRENRRIESLVATTASFPLLVVGRLTACMLLAVPSFVASYLVAGGLFGYWLTIGHPVLFAVALLLTMFGTAGAATALSALFVLAPSARIVQNTLSFPMFLLGGVLVPVSFFPAWLEALSRVVYLSWASDLLRAAVGPEAVEHGAARAAMVFLLGGVTLAFGLVFIHRFLRRARAVGALSLD</sequence>
<evidence type="ECO:0000313" key="7">
    <source>
        <dbReference type="EMBL" id="MDT0266091.1"/>
    </source>
</evidence>
<keyword evidence="3 5" id="KW-1133">Transmembrane helix</keyword>
<dbReference type="RefSeq" id="WP_311666083.1">
    <property type="nucleotide sequence ID" value="NZ_JAVREO010000003.1"/>
</dbReference>
<feature type="transmembrane region" description="Helical" evidence="5">
    <location>
        <begin position="146"/>
        <end position="173"/>
    </location>
</feature>
<comment type="subcellular location">
    <subcellularLocation>
        <location evidence="1">Membrane</location>
        <topology evidence="1">Multi-pass membrane protein</topology>
    </subcellularLocation>
</comment>
<comment type="caution">
    <text evidence="7">The sequence shown here is derived from an EMBL/GenBank/DDBJ whole genome shotgun (WGS) entry which is preliminary data.</text>
</comment>
<feature type="transmembrane region" description="Helical" evidence="5">
    <location>
        <begin position="185"/>
        <end position="204"/>
    </location>
</feature>
<evidence type="ECO:0000256" key="1">
    <source>
        <dbReference type="ARBA" id="ARBA00004141"/>
    </source>
</evidence>
<keyword evidence="8" id="KW-1185">Reference proteome</keyword>
<dbReference type="InterPro" id="IPR051784">
    <property type="entry name" value="Nod_factor_ABC_transporter"/>
</dbReference>
<feature type="transmembrane region" description="Helical" evidence="5">
    <location>
        <begin position="99"/>
        <end position="126"/>
    </location>
</feature>
<evidence type="ECO:0000256" key="2">
    <source>
        <dbReference type="ARBA" id="ARBA00022692"/>
    </source>
</evidence>
<dbReference type="EMBL" id="JAVREO010000003">
    <property type="protein sequence ID" value="MDT0266091.1"/>
    <property type="molecule type" value="Genomic_DNA"/>
</dbReference>
<feature type="transmembrane region" description="Helical" evidence="5">
    <location>
        <begin position="66"/>
        <end position="87"/>
    </location>
</feature>
<evidence type="ECO:0000313" key="8">
    <source>
        <dbReference type="Proteomes" id="UP001183410"/>
    </source>
</evidence>
<dbReference type="Pfam" id="PF01061">
    <property type="entry name" value="ABC2_membrane"/>
    <property type="match status" value="1"/>
</dbReference>
<organism evidence="7 8">
    <name type="scientific">Streptomyces chisholmiae</name>
    <dbReference type="NCBI Taxonomy" id="3075540"/>
    <lineage>
        <taxon>Bacteria</taxon>
        <taxon>Bacillati</taxon>
        <taxon>Actinomycetota</taxon>
        <taxon>Actinomycetes</taxon>
        <taxon>Kitasatosporales</taxon>
        <taxon>Streptomycetaceae</taxon>
        <taxon>Streptomyces</taxon>
    </lineage>
</organism>
<gene>
    <name evidence="7" type="ORF">RM844_07255</name>
</gene>
<evidence type="ECO:0000256" key="3">
    <source>
        <dbReference type="ARBA" id="ARBA00022989"/>
    </source>
</evidence>
<name>A0ABU2JMX5_9ACTN</name>
<protein>
    <submittedName>
        <fullName evidence="7">ABC transporter permease</fullName>
    </submittedName>
</protein>
<keyword evidence="4 5" id="KW-0472">Membrane</keyword>